<organism evidence="1 2">
    <name type="scientific">Nelumbo nucifera</name>
    <name type="common">Sacred lotus</name>
    <dbReference type="NCBI Taxonomy" id="4432"/>
    <lineage>
        <taxon>Eukaryota</taxon>
        <taxon>Viridiplantae</taxon>
        <taxon>Streptophyta</taxon>
        <taxon>Embryophyta</taxon>
        <taxon>Tracheophyta</taxon>
        <taxon>Spermatophyta</taxon>
        <taxon>Magnoliopsida</taxon>
        <taxon>Proteales</taxon>
        <taxon>Nelumbonaceae</taxon>
        <taxon>Nelumbo</taxon>
    </lineage>
</organism>
<protein>
    <submittedName>
        <fullName evidence="1">Uncharacterized protein</fullName>
    </submittedName>
</protein>
<accession>A0A822XUV6</accession>
<keyword evidence="2" id="KW-1185">Reference proteome</keyword>
<name>A0A822XUV6_NELNU</name>
<dbReference type="EMBL" id="DUZY01000001">
    <property type="protein sequence ID" value="DAD22585.1"/>
    <property type="molecule type" value="Genomic_DNA"/>
</dbReference>
<gene>
    <name evidence="1" type="ORF">HUJ06_024048</name>
</gene>
<evidence type="ECO:0000313" key="2">
    <source>
        <dbReference type="Proteomes" id="UP000607653"/>
    </source>
</evidence>
<evidence type="ECO:0000313" key="1">
    <source>
        <dbReference type="EMBL" id="DAD22585.1"/>
    </source>
</evidence>
<dbReference type="AlphaFoldDB" id="A0A822XUV6"/>
<sequence length="80" mass="9241">MHIPLKYRSGCNHEMGCGKYLGCIQAFWNLECFCCHSCGYPIIEHEVHYSLLGFQYSFHLSNIDLLQEALNSRSPTSFFC</sequence>
<comment type="caution">
    <text evidence="1">The sequence shown here is derived from an EMBL/GenBank/DDBJ whole genome shotgun (WGS) entry which is preliminary data.</text>
</comment>
<reference evidence="1 2" key="1">
    <citation type="journal article" date="2020" name="Mol. Biol. Evol.">
        <title>Distinct Expression and Methylation Patterns for Genes with Different Fates following a Single Whole-Genome Duplication in Flowering Plants.</title>
        <authorList>
            <person name="Shi T."/>
            <person name="Rahmani R.S."/>
            <person name="Gugger P.F."/>
            <person name="Wang M."/>
            <person name="Li H."/>
            <person name="Zhang Y."/>
            <person name="Li Z."/>
            <person name="Wang Q."/>
            <person name="Van de Peer Y."/>
            <person name="Marchal K."/>
            <person name="Chen J."/>
        </authorList>
    </citation>
    <scope>NUCLEOTIDE SEQUENCE [LARGE SCALE GENOMIC DNA]</scope>
    <source>
        <tissue evidence="1">Leaf</tissue>
    </source>
</reference>
<dbReference type="Proteomes" id="UP000607653">
    <property type="component" value="Unassembled WGS sequence"/>
</dbReference>
<proteinExistence type="predicted"/>